<keyword evidence="2" id="KW-1185">Reference proteome</keyword>
<gene>
    <name evidence="1" type="ORF">SMAX5B_003377</name>
</gene>
<accession>A0A2U9D0H7</accession>
<reference evidence="1 2" key="1">
    <citation type="submission" date="2017-12" db="EMBL/GenBank/DDBJ databases">
        <title>Integrating genomic resources of turbot (Scophthalmus maximus) in depth evaluation of genetic and physical mapping variation across individuals.</title>
        <authorList>
            <person name="Martinez P."/>
        </authorList>
    </citation>
    <scope>NUCLEOTIDE SEQUENCE [LARGE SCALE GENOMIC DNA]</scope>
</reference>
<name>A0A2U9D0H7_SCOMX</name>
<sequence length="53" mass="5831">MEFPNNLSTDLPCETMVDSSAFLLTPRPPPFVFRLAPPRSSPGLLRNYGVALP</sequence>
<dbReference type="AlphaFoldDB" id="A0A2U9D0H7"/>
<proteinExistence type="predicted"/>
<protein>
    <submittedName>
        <fullName evidence="1">Uncharacterized protein</fullName>
    </submittedName>
</protein>
<dbReference type="EMBL" id="CP026264">
    <property type="protein sequence ID" value="AWP21870.1"/>
    <property type="molecule type" value="Genomic_DNA"/>
</dbReference>
<evidence type="ECO:0000313" key="1">
    <source>
        <dbReference type="EMBL" id="AWP21870.1"/>
    </source>
</evidence>
<dbReference type="Proteomes" id="UP000246464">
    <property type="component" value="Chromosome 22"/>
</dbReference>
<organism evidence="1 2">
    <name type="scientific">Scophthalmus maximus</name>
    <name type="common">Turbot</name>
    <name type="synonym">Psetta maxima</name>
    <dbReference type="NCBI Taxonomy" id="52904"/>
    <lineage>
        <taxon>Eukaryota</taxon>
        <taxon>Metazoa</taxon>
        <taxon>Chordata</taxon>
        <taxon>Craniata</taxon>
        <taxon>Vertebrata</taxon>
        <taxon>Euteleostomi</taxon>
        <taxon>Actinopterygii</taxon>
        <taxon>Neopterygii</taxon>
        <taxon>Teleostei</taxon>
        <taxon>Neoteleostei</taxon>
        <taxon>Acanthomorphata</taxon>
        <taxon>Carangaria</taxon>
        <taxon>Pleuronectiformes</taxon>
        <taxon>Pleuronectoidei</taxon>
        <taxon>Scophthalmidae</taxon>
        <taxon>Scophthalmus</taxon>
    </lineage>
</organism>
<evidence type="ECO:0000313" key="2">
    <source>
        <dbReference type="Proteomes" id="UP000246464"/>
    </source>
</evidence>